<dbReference type="Gene3D" id="2.20.25.240">
    <property type="match status" value="1"/>
</dbReference>
<reference evidence="2 3" key="1">
    <citation type="submission" date="2020-06" db="EMBL/GenBank/DDBJ databases">
        <authorList>
            <person name="Li R."/>
            <person name="Bekaert M."/>
        </authorList>
    </citation>
    <scope>NUCLEOTIDE SEQUENCE [LARGE SCALE GENOMIC DNA]</scope>
    <source>
        <strain evidence="3">wild</strain>
    </source>
</reference>
<evidence type="ECO:0008006" key="4">
    <source>
        <dbReference type="Google" id="ProtNLM"/>
    </source>
</evidence>
<dbReference type="AlphaFoldDB" id="A0A6J8B6M5"/>
<keyword evidence="3" id="KW-1185">Reference proteome</keyword>
<gene>
    <name evidence="2" type="ORF">MCOR_14465</name>
</gene>
<feature type="region of interest" description="Disordered" evidence="1">
    <location>
        <begin position="238"/>
        <end position="257"/>
    </location>
</feature>
<protein>
    <recommendedName>
        <fullName evidence="4">FLYWCH-type domain-containing protein</fullName>
    </recommendedName>
</protein>
<evidence type="ECO:0000313" key="3">
    <source>
        <dbReference type="Proteomes" id="UP000507470"/>
    </source>
</evidence>
<accession>A0A6J8B6M5</accession>
<evidence type="ECO:0000256" key="1">
    <source>
        <dbReference type="SAM" id="MobiDB-lite"/>
    </source>
</evidence>
<dbReference type="OrthoDB" id="6151124at2759"/>
<dbReference type="EMBL" id="CACVKT020002520">
    <property type="protein sequence ID" value="CAC5378249.1"/>
    <property type="molecule type" value="Genomic_DNA"/>
</dbReference>
<organism evidence="2 3">
    <name type="scientific">Mytilus coruscus</name>
    <name type="common">Sea mussel</name>
    <dbReference type="NCBI Taxonomy" id="42192"/>
    <lineage>
        <taxon>Eukaryota</taxon>
        <taxon>Metazoa</taxon>
        <taxon>Spiralia</taxon>
        <taxon>Lophotrochozoa</taxon>
        <taxon>Mollusca</taxon>
        <taxon>Bivalvia</taxon>
        <taxon>Autobranchia</taxon>
        <taxon>Pteriomorphia</taxon>
        <taxon>Mytilida</taxon>
        <taxon>Mytiloidea</taxon>
        <taxon>Mytilidae</taxon>
        <taxon>Mytilinae</taxon>
        <taxon>Mytilus</taxon>
    </lineage>
</organism>
<sequence>MCFRYTNNLCKARITTDSDGMTIVKILHEHNHVADDRKTEAKRLRVRSRKQSGDISSRPTKIVGTELQGMQESTLQPRDASLAFYRRAPVRPHPVDNANIDVLDLSTAFGCKFIEFIIRRTAYPASESSTCLNSNNASASNIPSSANTFNILMGNSAKIFLQDKPKADGPQRLLCHIVDLMESKGCGWTLDCFDTANFVAKSLRDTLWNKKISDDIEQFLECITKYKTRLDIDNSQNKELYQSGEKPRRSLESDASLQYIPPAASTSRDSYRTWQSDLNMIDDYRFVDLGKYAPEDRLTGFEAVSETMGQAKDDERVTELLLNSDDSDLLLDYSTLNGKDIDTKIETFFEEIG</sequence>
<name>A0A6J8B6M5_MYTCO</name>
<evidence type="ECO:0000313" key="2">
    <source>
        <dbReference type="EMBL" id="CAC5378249.1"/>
    </source>
</evidence>
<proteinExistence type="predicted"/>
<dbReference type="Proteomes" id="UP000507470">
    <property type="component" value="Unassembled WGS sequence"/>
</dbReference>